<dbReference type="InterPro" id="IPR013154">
    <property type="entry name" value="ADH-like_N"/>
</dbReference>
<dbReference type="SUPFAM" id="SSF50129">
    <property type="entry name" value="GroES-like"/>
    <property type="match status" value="1"/>
</dbReference>
<reference evidence="2 3" key="1">
    <citation type="submission" date="2020-03" db="EMBL/GenBank/DDBJ databases">
        <title>Whole genome shotgun sequence of Phytohabitans flavus NBRC 107702.</title>
        <authorList>
            <person name="Komaki H."/>
            <person name="Tamura T."/>
        </authorList>
    </citation>
    <scope>NUCLEOTIDE SEQUENCE [LARGE SCALE GENOMIC DNA]</scope>
    <source>
        <strain evidence="2 3">NBRC 107702</strain>
    </source>
</reference>
<evidence type="ECO:0000313" key="3">
    <source>
        <dbReference type="Proteomes" id="UP000502508"/>
    </source>
</evidence>
<dbReference type="InterPro" id="IPR011032">
    <property type="entry name" value="GroES-like_sf"/>
</dbReference>
<keyword evidence="3" id="KW-1185">Reference proteome</keyword>
<sequence length="103" mass="10782">MYAVVIDDFGLAPSLRELPEPVPGPGEVKVRVAASSVNGFDRLLAAGALRGIFEHRFPIVLGKDFAGMVAAVGEGSPGSPPAIRSSVWWRRPTRPTAAASANT</sequence>
<gene>
    <name evidence="2" type="ORF">Pflav_042750</name>
</gene>
<organism evidence="2 3">
    <name type="scientific">Phytohabitans flavus</name>
    <dbReference type="NCBI Taxonomy" id="1076124"/>
    <lineage>
        <taxon>Bacteria</taxon>
        <taxon>Bacillati</taxon>
        <taxon>Actinomycetota</taxon>
        <taxon>Actinomycetes</taxon>
        <taxon>Micromonosporales</taxon>
        <taxon>Micromonosporaceae</taxon>
    </lineage>
</organism>
<dbReference type="Proteomes" id="UP000502508">
    <property type="component" value="Chromosome"/>
</dbReference>
<evidence type="ECO:0000313" key="2">
    <source>
        <dbReference type="EMBL" id="BCB77865.1"/>
    </source>
</evidence>
<protein>
    <recommendedName>
        <fullName evidence="1">Alcohol dehydrogenase-like N-terminal domain-containing protein</fullName>
    </recommendedName>
</protein>
<name>A0A6F8XVL1_9ACTN</name>
<dbReference type="AlphaFoldDB" id="A0A6F8XVL1"/>
<dbReference type="EMBL" id="AP022870">
    <property type="protein sequence ID" value="BCB77865.1"/>
    <property type="molecule type" value="Genomic_DNA"/>
</dbReference>
<reference evidence="2 3" key="2">
    <citation type="submission" date="2020-03" db="EMBL/GenBank/DDBJ databases">
        <authorList>
            <person name="Ichikawa N."/>
            <person name="Kimura A."/>
            <person name="Kitahashi Y."/>
            <person name="Uohara A."/>
        </authorList>
    </citation>
    <scope>NUCLEOTIDE SEQUENCE [LARGE SCALE GENOMIC DNA]</scope>
    <source>
        <strain evidence="2 3">NBRC 107702</strain>
    </source>
</reference>
<feature type="domain" description="Alcohol dehydrogenase-like N-terminal" evidence="1">
    <location>
        <begin position="24"/>
        <end position="76"/>
    </location>
</feature>
<proteinExistence type="predicted"/>
<dbReference type="Pfam" id="PF08240">
    <property type="entry name" value="ADH_N"/>
    <property type="match status" value="1"/>
</dbReference>
<dbReference type="KEGG" id="pfla:Pflav_042750"/>
<accession>A0A6F8XVL1</accession>
<dbReference type="RefSeq" id="WP_197938656.1">
    <property type="nucleotide sequence ID" value="NZ_AP022870.1"/>
</dbReference>
<dbReference type="Gene3D" id="3.90.180.10">
    <property type="entry name" value="Medium-chain alcohol dehydrogenases, catalytic domain"/>
    <property type="match status" value="1"/>
</dbReference>
<evidence type="ECO:0000259" key="1">
    <source>
        <dbReference type="Pfam" id="PF08240"/>
    </source>
</evidence>